<organism evidence="1 2">
    <name type="scientific">Epilithonimonas pallida</name>
    <dbReference type="NCBI Taxonomy" id="373671"/>
    <lineage>
        <taxon>Bacteria</taxon>
        <taxon>Pseudomonadati</taxon>
        <taxon>Bacteroidota</taxon>
        <taxon>Flavobacteriia</taxon>
        <taxon>Flavobacteriales</taxon>
        <taxon>Weeksellaceae</taxon>
        <taxon>Chryseobacterium group</taxon>
        <taxon>Epilithonimonas</taxon>
    </lineage>
</organism>
<dbReference type="EMBL" id="FXUO01000001">
    <property type="protein sequence ID" value="SMP88096.1"/>
    <property type="molecule type" value="Genomic_DNA"/>
</dbReference>
<protein>
    <submittedName>
        <fullName evidence="1">Uncharacterized protein</fullName>
    </submittedName>
</protein>
<keyword evidence="2" id="KW-1185">Reference proteome</keyword>
<comment type="caution">
    <text evidence="1">The sequence shown here is derived from an EMBL/GenBank/DDBJ whole genome shotgun (WGS) entry which is preliminary data.</text>
</comment>
<gene>
    <name evidence="1" type="ORF">SAMN05421679_101412</name>
</gene>
<proteinExistence type="predicted"/>
<dbReference type="RefSeq" id="WP_283415313.1">
    <property type="nucleotide sequence ID" value="NZ_FXUO01000001.1"/>
</dbReference>
<name>A0ABY1QXU6_9FLAO</name>
<dbReference type="Proteomes" id="UP001158050">
    <property type="component" value="Unassembled WGS sequence"/>
</dbReference>
<reference evidence="1 2" key="1">
    <citation type="submission" date="2017-05" db="EMBL/GenBank/DDBJ databases">
        <authorList>
            <person name="Varghese N."/>
            <person name="Submissions S."/>
        </authorList>
    </citation>
    <scope>NUCLEOTIDE SEQUENCE [LARGE SCALE GENOMIC DNA]</scope>
    <source>
        <strain evidence="1 2">DSM 18015</strain>
    </source>
</reference>
<sequence>MRQFVDNSGRYMLIIPPDWVFKNDIYAAKNSVSNCFELYENPIGSFQISCHLITNNKTNIKSYLTKLIKQDIPSGRIDFKEKFIPDDDIDAYIWEDIINNNYLSCTYTYESVQRGTDELKEELDKVRFCLSSIRMIDEKYKDSVLNSYRFNQFMNSYAASVDLLQRAYDNGSAIEITVLLSNQIDALLRLALILKKQLDDKSNIIDTILIYQREHDKPVMEKQVYRMALENGIISKDLHNKLYILYDQRNKVIHRYIITDLLTKNVFETAFEYSQIEKQIAKIVKKYEQMQYIAKIGIYGIEESPDKPLSTEEQDELLNSLKEKHAHVKINSEITFKKFNLNSNNEKA</sequence>
<evidence type="ECO:0000313" key="2">
    <source>
        <dbReference type="Proteomes" id="UP001158050"/>
    </source>
</evidence>
<evidence type="ECO:0000313" key="1">
    <source>
        <dbReference type="EMBL" id="SMP88096.1"/>
    </source>
</evidence>
<accession>A0ABY1QXU6</accession>